<evidence type="ECO:0000313" key="2">
    <source>
        <dbReference type="EMBL" id="KIM34735.1"/>
    </source>
</evidence>
<name>A0A0C3BD44_HEBCY</name>
<keyword evidence="3" id="KW-1185">Reference proteome</keyword>
<dbReference type="EMBL" id="KN831863">
    <property type="protein sequence ID" value="KIM34735.1"/>
    <property type="molecule type" value="Genomic_DNA"/>
</dbReference>
<dbReference type="AlphaFoldDB" id="A0A0C3BD44"/>
<sequence length="181" mass="19929">MSQQHDDATRNGSRLPRPPGPKRCKLPTTGTGEGTRVSTTKEVPEAPHPVTGWLTPPDADGGIRIGPGGHATSRRQCDRDHHVIPRRSTPDADDDDTALTHHPLRPSSNAARPPQGRRKPYDNGGQRDDKDNSRLGVKQRGDNTAGPRTQRRDEHPGETRFLSFPLFLVPPFPLRLPMFGP</sequence>
<proteinExistence type="predicted"/>
<organism evidence="2 3">
    <name type="scientific">Hebeloma cylindrosporum</name>
    <dbReference type="NCBI Taxonomy" id="76867"/>
    <lineage>
        <taxon>Eukaryota</taxon>
        <taxon>Fungi</taxon>
        <taxon>Dikarya</taxon>
        <taxon>Basidiomycota</taxon>
        <taxon>Agaricomycotina</taxon>
        <taxon>Agaricomycetes</taxon>
        <taxon>Agaricomycetidae</taxon>
        <taxon>Agaricales</taxon>
        <taxon>Agaricineae</taxon>
        <taxon>Hymenogastraceae</taxon>
        <taxon>Hebeloma</taxon>
    </lineage>
</organism>
<feature type="region of interest" description="Disordered" evidence="1">
    <location>
        <begin position="1"/>
        <end position="162"/>
    </location>
</feature>
<reference evidence="2 3" key="1">
    <citation type="submission" date="2014-04" db="EMBL/GenBank/DDBJ databases">
        <authorList>
            <consortium name="DOE Joint Genome Institute"/>
            <person name="Kuo A."/>
            <person name="Gay G."/>
            <person name="Dore J."/>
            <person name="Kohler A."/>
            <person name="Nagy L.G."/>
            <person name="Floudas D."/>
            <person name="Copeland A."/>
            <person name="Barry K.W."/>
            <person name="Cichocki N."/>
            <person name="Veneault-Fourrey C."/>
            <person name="LaButti K."/>
            <person name="Lindquist E.A."/>
            <person name="Lipzen A."/>
            <person name="Lundell T."/>
            <person name="Morin E."/>
            <person name="Murat C."/>
            <person name="Sun H."/>
            <person name="Tunlid A."/>
            <person name="Henrissat B."/>
            <person name="Grigoriev I.V."/>
            <person name="Hibbett D.S."/>
            <person name="Martin F."/>
            <person name="Nordberg H.P."/>
            <person name="Cantor M.N."/>
            <person name="Hua S.X."/>
        </authorList>
    </citation>
    <scope>NUCLEOTIDE SEQUENCE [LARGE SCALE GENOMIC DNA]</scope>
    <source>
        <strain evidence="3">h7</strain>
    </source>
</reference>
<feature type="compositionally biased region" description="Basic and acidic residues" evidence="1">
    <location>
        <begin position="119"/>
        <end position="133"/>
    </location>
</feature>
<gene>
    <name evidence="2" type="ORF">M413DRAFT_33062</name>
</gene>
<reference evidence="3" key="2">
    <citation type="submission" date="2015-01" db="EMBL/GenBank/DDBJ databases">
        <title>Evolutionary Origins and Diversification of the Mycorrhizal Mutualists.</title>
        <authorList>
            <consortium name="DOE Joint Genome Institute"/>
            <consortium name="Mycorrhizal Genomics Consortium"/>
            <person name="Kohler A."/>
            <person name="Kuo A."/>
            <person name="Nagy L.G."/>
            <person name="Floudas D."/>
            <person name="Copeland A."/>
            <person name="Barry K.W."/>
            <person name="Cichocki N."/>
            <person name="Veneault-Fourrey C."/>
            <person name="LaButti K."/>
            <person name="Lindquist E.A."/>
            <person name="Lipzen A."/>
            <person name="Lundell T."/>
            <person name="Morin E."/>
            <person name="Murat C."/>
            <person name="Riley R."/>
            <person name="Ohm R."/>
            <person name="Sun H."/>
            <person name="Tunlid A."/>
            <person name="Henrissat B."/>
            <person name="Grigoriev I.V."/>
            <person name="Hibbett D.S."/>
            <person name="Martin F."/>
        </authorList>
    </citation>
    <scope>NUCLEOTIDE SEQUENCE [LARGE SCALE GENOMIC DNA]</scope>
    <source>
        <strain evidence="3">h7</strain>
    </source>
</reference>
<protein>
    <submittedName>
        <fullName evidence="2">Uncharacterized protein</fullName>
    </submittedName>
</protein>
<evidence type="ECO:0000256" key="1">
    <source>
        <dbReference type="SAM" id="MobiDB-lite"/>
    </source>
</evidence>
<evidence type="ECO:0000313" key="3">
    <source>
        <dbReference type="Proteomes" id="UP000053424"/>
    </source>
</evidence>
<accession>A0A0C3BD44</accession>
<dbReference type="Proteomes" id="UP000053424">
    <property type="component" value="Unassembled WGS sequence"/>
</dbReference>
<dbReference type="HOGENOM" id="CLU_1489201_0_0_1"/>